<dbReference type="EMBL" id="CAMXCT010006659">
    <property type="protein sequence ID" value="CAI4017853.1"/>
    <property type="molecule type" value="Genomic_DNA"/>
</dbReference>
<gene>
    <name evidence="2" type="ORF">C1SCF055_LOCUS42465</name>
</gene>
<feature type="region of interest" description="Disordered" evidence="1">
    <location>
        <begin position="48"/>
        <end position="74"/>
    </location>
</feature>
<feature type="non-terminal residue" evidence="2">
    <location>
        <position position="219"/>
    </location>
</feature>
<reference evidence="2" key="1">
    <citation type="submission" date="2022-10" db="EMBL/GenBank/DDBJ databases">
        <authorList>
            <person name="Chen Y."/>
            <person name="Dougan E. K."/>
            <person name="Chan C."/>
            <person name="Rhodes N."/>
            <person name="Thang M."/>
        </authorList>
    </citation>
    <scope>NUCLEOTIDE SEQUENCE</scope>
</reference>
<dbReference type="OrthoDB" id="10296128at2759"/>
<sequence>QTHASSHPWTMPGRLSNWIVQPGQAIPEKTMEALARLEASTSRTTYNEAFKHHGPQPPRSSSAGHLKQVRNKHRRRDYATTYSDAFLHFGRESYQKSQELKPQQVVALGPEELRQEQRKADRQVNYWAMICKARSMEEQNKDGSYMQKDFGPLQGNLHALATVLTGEGEAKATFAAGAKSNTWKSEAKSNYTQDPFSNTSAEKYELPAKLVALAKYKNG</sequence>
<dbReference type="Proteomes" id="UP001152797">
    <property type="component" value="Unassembled WGS sequence"/>
</dbReference>
<proteinExistence type="predicted"/>
<name>A0A9P1GN12_9DINO</name>
<keyword evidence="4" id="KW-1185">Reference proteome</keyword>
<evidence type="ECO:0000313" key="4">
    <source>
        <dbReference type="Proteomes" id="UP001152797"/>
    </source>
</evidence>
<comment type="caution">
    <text evidence="2">The sequence shown here is derived from an EMBL/GenBank/DDBJ whole genome shotgun (WGS) entry which is preliminary data.</text>
</comment>
<protein>
    <submittedName>
        <fullName evidence="3">Phosphodiesterase</fullName>
    </submittedName>
</protein>
<dbReference type="EMBL" id="CAMXCT020006659">
    <property type="protein sequence ID" value="CAL1171228.1"/>
    <property type="molecule type" value="Genomic_DNA"/>
</dbReference>
<dbReference type="AlphaFoldDB" id="A0A9P1GN12"/>
<evidence type="ECO:0000313" key="2">
    <source>
        <dbReference type="EMBL" id="CAI4017853.1"/>
    </source>
</evidence>
<organism evidence="2">
    <name type="scientific">Cladocopium goreaui</name>
    <dbReference type="NCBI Taxonomy" id="2562237"/>
    <lineage>
        <taxon>Eukaryota</taxon>
        <taxon>Sar</taxon>
        <taxon>Alveolata</taxon>
        <taxon>Dinophyceae</taxon>
        <taxon>Suessiales</taxon>
        <taxon>Symbiodiniaceae</taxon>
        <taxon>Cladocopium</taxon>
    </lineage>
</organism>
<reference evidence="3 4" key="2">
    <citation type="submission" date="2024-05" db="EMBL/GenBank/DDBJ databases">
        <authorList>
            <person name="Chen Y."/>
            <person name="Shah S."/>
            <person name="Dougan E. K."/>
            <person name="Thang M."/>
            <person name="Chan C."/>
        </authorList>
    </citation>
    <scope>NUCLEOTIDE SEQUENCE [LARGE SCALE GENOMIC DNA]</scope>
</reference>
<dbReference type="EMBL" id="CAMXCT030006659">
    <property type="protein sequence ID" value="CAL4805165.1"/>
    <property type="molecule type" value="Genomic_DNA"/>
</dbReference>
<accession>A0A9P1GN12</accession>
<evidence type="ECO:0000256" key="1">
    <source>
        <dbReference type="SAM" id="MobiDB-lite"/>
    </source>
</evidence>
<evidence type="ECO:0000313" key="3">
    <source>
        <dbReference type="EMBL" id="CAL4805165.1"/>
    </source>
</evidence>